<keyword evidence="6" id="KW-0472">Membrane</keyword>
<feature type="modified residue" description="4-aspartylphosphate" evidence="5">
    <location>
        <position position="975"/>
    </location>
</feature>
<dbReference type="Pfam" id="PF02518">
    <property type="entry name" value="HATPase_c"/>
    <property type="match status" value="1"/>
</dbReference>
<dbReference type="Proteomes" id="UP000195667">
    <property type="component" value="Unassembled WGS sequence"/>
</dbReference>
<dbReference type="Gene3D" id="3.30.565.10">
    <property type="entry name" value="Histidine kinase-like ATPase, C-terminal domain"/>
    <property type="match status" value="1"/>
</dbReference>
<keyword evidence="4" id="KW-0902">Two-component regulatory system</keyword>
<dbReference type="InterPro" id="IPR003661">
    <property type="entry name" value="HisK_dim/P_dom"/>
</dbReference>
<dbReference type="Gene3D" id="1.10.4160.10">
    <property type="entry name" value="Hydantoin permease"/>
    <property type="match status" value="1"/>
</dbReference>
<evidence type="ECO:0000256" key="4">
    <source>
        <dbReference type="ARBA" id="ARBA00023012"/>
    </source>
</evidence>
<evidence type="ECO:0000256" key="2">
    <source>
        <dbReference type="ARBA" id="ARBA00012438"/>
    </source>
</evidence>
<feature type="transmembrane region" description="Helical" evidence="6">
    <location>
        <begin position="573"/>
        <end position="596"/>
    </location>
</feature>
<dbReference type="InterPro" id="IPR001789">
    <property type="entry name" value="Sig_transdc_resp-reg_receiver"/>
</dbReference>
<name>A0A1R4HKU0_9GAMM</name>
<comment type="catalytic activity">
    <reaction evidence="1">
        <text>ATP + protein L-histidine = ADP + protein N-phospho-L-histidine.</text>
        <dbReference type="EC" id="2.7.13.3"/>
    </reaction>
</comment>
<dbReference type="SUPFAM" id="SSF52172">
    <property type="entry name" value="CheY-like"/>
    <property type="match status" value="1"/>
</dbReference>
<keyword evidence="9" id="KW-0808">Transferase</keyword>
<gene>
    <name evidence="9" type="primary">arcB</name>
    <name evidence="9" type="ORF">CRENPOLYSF1_900017</name>
</gene>
<feature type="transmembrane region" description="Helical" evidence="6">
    <location>
        <begin position="83"/>
        <end position="105"/>
    </location>
</feature>
<dbReference type="GO" id="GO:0000155">
    <property type="term" value="F:phosphorelay sensor kinase activity"/>
    <property type="evidence" value="ECO:0007669"/>
    <property type="project" value="InterPro"/>
</dbReference>
<evidence type="ECO:0000313" key="10">
    <source>
        <dbReference type="Proteomes" id="UP000195667"/>
    </source>
</evidence>
<evidence type="ECO:0000256" key="3">
    <source>
        <dbReference type="ARBA" id="ARBA00022553"/>
    </source>
</evidence>
<keyword evidence="10" id="KW-1185">Reference proteome</keyword>
<feature type="transmembrane region" description="Helical" evidence="6">
    <location>
        <begin position="267"/>
        <end position="284"/>
    </location>
</feature>
<dbReference type="SMART" id="SM00387">
    <property type="entry name" value="HATPase_c"/>
    <property type="match status" value="1"/>
</dbReference>
<dbReference type="Gene3D" id="1.10.287.130">
    <property type="match status" value="1"/>
</dbReference>
<sequence>MNTYSKTTEEAGIHHNISKIRRDYNAWVANETMEDYALRFAPRTFRKWSEFQVANTAFGSTSFLVLEAIGGFLSINYGFTNAVWAILAVGLIIFITSFPISYYAARYNIDIDLLTRSAGFGYIGSTVTSLIYASFTFTLFALEASIMSLAIELYFHMPVFIAHIISAVTVIPLVTFGITTISRLQLWTQPLWLLLLITPYVAVFMREPEAVMTLQTYFWIAGSGQGFNWLLFGSATTIAFSMVAQIGEQVDFLRFMPELTAKNRTRWWLATITAGPGWILFGMLRQLGGALLAHLAIRHGITSAHAHEPTQMYLVAYKELFDSTTGLAVTTLFVVISQLKINVTNAYAGSLAWSNFFSRLTHSHPGRVTWLFFNVAIALLLMEFGVFSALEKVLGLFSNVSIAWISAVAADLLINKPLGLSPKRVEFKRAYLPDLNPVGTLSTLLASIISILAYLGLFGQYAQAFSAFIALGLAFILVPCIAKLYGRKRYLTRPRFHGKHGSHSECSICANAFEHEDMAYCPFYEGSICSLCCTLDSRCLDACKPGFRMDDYLGKLAVTCLPKQLTMTARLRLIRFSLLFIFLTILTSVFVGIIYYQDLLNTALFQPSFDLLLANFVKVYSSLLVFIGLCTWWLILNDESRRVAHEEIALQTQRLLTEIAEHTKTDAKLQEATKAADKANIAKSRFLSTMSHEIRTPLNSILGYAYILQQDPTIPAHRRQAVDILKRSGDHLSSLIEDILDIARIEACKFEFSKESIDFPFFIEHLLSIFRPQAESKGLTFHCQIMNTLPQRVRGDEKRVGQILINLLGNAIKFTTTGEVIFRIGYSCGVTTFQVIDTGPGIQPDQLENIFQPFTQIAQDNLVAGSGLGLTISKVLTELMGGELAVSSSPGQGSSFSVRLFLANLGGEQEKIPQQPIVGYQGRRQAVLVVDDQPEHRQLISDILEPLGFYLHEAISGPDCLDKIKANQPDLILLDLSMPDMDGLETAHCLRQNSYVFPIVMLTANAYASDRVSAINAGCNDFLAKPLQVTKLMNKLKLQLGLTWIYQDDDLKIPNKMMQNKSNLLLPSGLLEEMFAFVRIGDLMGLNAYLDKLMHNSPEYRDFAQAILLLSSEFRLSDIKKILTTTAEKTNRYDQ</sequence>
<dbReference type="RefSeq" id="WP_245808056.1">
    <property type="nucleotide sequence ID" value="NZ_FUKI01000171.1"/>
</dbReference>
<dbReference type="SMART" id="SM00448">
    <property type="entry name" value="REC"/>
    <property type="match status" value="1"/>
</dbReference>
<proteinExistence type="predicted"/>
<keyword evidence="3 5" id="KW-0597">Phosphoprotein</keyword>
<dbReference type="PANTHER" id="PTHR45339">
    <property type="entry name" value="HYBRID SIGNAL TRANSDUCTION HISTIDINE KINASE J"/>
    <property type="match status" value="1"/>
</dbReference>
<evidence type="ECO:0000313" key="9">
    <source>
        <dbReference type="EMBL" id="SJM96510.1"/>
    </source>
</evidence>
<dbReference type="InterPro" id="IPR004358">
    <property type="entry name" value="Sig_transdc_His_kin-like_C"/>
</dbReference>
<dbReference type="Pfam" id="PF00512">
    <property type="entry name" value="HisKA"/>
    <property type="match status" value="1"/>
</dbReference>
<feature type="transmembrane region" description="Helical" evidence="6">
    <location>
        <begin position="154"/>
        <end position="178"/>
    </location>
</feature>
<evidence type="ECO:0000259" key="7">
    <source>
        <dbReference type="PROSITE" id="PS50109"/>
    </source>
</evidence>
<feature type="transmembrane region" description="Helical" evidence="6">
    <location>
        <begin position="616"/>
        <end position="636"/>
    </location>
</feature>
<feature type="transmembrane region" description="Helical" evidence="6">
    <location>
        <begin position="396"/>
        <end position="414"/>
    </location>
</feature>
<organism evidence="9 10">
    <name type="scientific">Crenothrix polyspora</name>
    <dbReference type="NCBI Taxonomy" id="360316"/>
    <lineage>
        <taxon>Bacteria</taxon>
        <taxon>Pseudomonadati</taxon>
        <taxon>Pseudomonadota</taxon>
        <taxon>Gammaproteobacteria</taxon>
        <taxon>Methylococcales</taxon>
        <taxon>Crenotrichaceae</taxon>
        <taxon>Crenothrix</taxon>
    </lineage>
</organism>
<dbReference type="CDD" id="cd17546">
    <property type="entry name" value="REC_hyHK_CKI1_RcsC-like"/>
    <property type="match status" value="1"/>
</dbReference>
<dbReference type="InterPro" id="IPR005467">
    <property type="entry name" value="His_kinase_dom"/>
</dbReference>
<reference evidence="10" key="1">
    <citation type="submission" date="2017-02" db="EMBL/GenBank/DDBJ databases">
        <authorList>
            <person name="Daims H."/>
        </authorList>
    </citation>
    <scope>NUCLEOTIDE SEQUENCE [LARGE SCALE GENOMIC DNA]</scope>
</reference>
<dbReference type="CDD" id="cd16922">
    <property type="entry name" value="HATPase_EvgS-ArcB-TorS-like"/>
    <property type="match status" value="1"/>
</dbReference>
<dbReference type="EMBL" id="FUKI01000171">
    <property type="protein sequence ID" value="SJM96510.1"/>
    <property type="molecule type" value="Genomic_DNA"/>
</dbReference>
<feature type="domain" description="Response regulatory" evidence="8">
    <location>
        <begin position="926"/>
        <end position="1040"/>
    </location>
</feature>
<protein>
    <recommendedName>
        <fullName evidence="2">histidine kinase</fullName>
        <ecNumber evidence="2">2.7.13.3</ecNumber>
    </recommendedName>
</protein>
<dbReference type="PRINTS" id="PR00344">
    <property type="entry name" value="BCTRLSENSOR"/>
</dbReference>
<dbReference type="Pfam" id="PF00072">
    <property type="entry name" value="Response_reg"/>
    <property type="match status" value="1"/>
</dbReference>
<dbReference type="InterPro" id="IPR036097">
    <property type="entry name" value="HisK_dim/P_sf"/>
</dbReference>
<feature type="transmembrane region" description="Helical" evidence="6">
    <location>
        <begin position="226"/>
        <end position="246"/>
    </location>
</feature>
<keyword evidence="6" id="KW-1133">Transmembrane helix</keyword>
<dbReference type="CDD" id="cd00082">
    <property type="entry name" value="HisKA"/>
    <property type="match status" value="1"/>
</dbReference>
<accession>A0A1R4HKU0</accession>
<dbReference type="AlphaFoldDB" id="A0A1R4HKU0"/>
<feature type="domain" description="Histidine kinase" evidence="7">
    <location>
        <begin position="689"/>
        <end position="904"/>
    </location>
</feature>
<dbReference type="SUPFAM" id="SSF55874">
    <property type="entry name" value="ATPase domain of HSP90 chaperone/DNA topoisomerase II/histidine kinase"/>
    <property type="match status" value="1"/>
</dbReference>
<dbReference type="PROSITE" id="PS50109">
    <property type="entry name" value="HIS_KIN"/>
    <property type="match status" value="1"/>
</dbReference>
<dbReference type="PROSITE" id="PS50110">
    <property type="entry name" value="RESPONSE_REGULATORY"/>
    <property type="match status" value="1"/>
</dbReference>
<keyword evidence="6" id="KW-0812">Transmembrane</keyword>
<feature type="transmembrane region" description="Helical" evidence="6">
    <location>
        <begin position="435"/>
        <end position="458"/>
    </location>
</feature>
<dbReference type="EC" id="2.7.13.3" evidence="2"/>
<dbReference type="InterPro" id="IPR036890">
    <property type="entry name" value="HATPase_C_sf"/>
</dbReference>
<evidence type="ECO:0000256" key="5">
    <source>
        <dbReference type="PROSITE-ProRule" id="PRU00169"/>
    </source>
</evidence>
<dbReference type="SMART" id="SM00388">
    <property type="entry name" value="HisKA"/>
    <property type="match status" value="1"/>
</dbReference>
<feature type="transmembrane region" description="Helical" evidence="6">
    <location>
        <begin position="327"/>
        <end position="348"/>
    </location>
</feature>
<feature type="transmembrane region" description="Helical" evidence="6">
    <location>
        <begin position="53"/>
        <end position="77"/>
    </location>
</feature>
<dbReference type="PANTHER" id="PTHR45339:SF1">
    <property type="entry name" value="HYBRID SIGNAL TRANSDUCTION HISTIDINE KINASE J"/>
    <property type="match status" value="1"/>
</dbReference>
<evidence type="ECO:0000256" key="1">
    <source>
        <dbReference type="ARBA" id="ARBA00000085"/>
    </source>
</evidence>
<feature type="transmembrane region" description="Helical" evidence="6">
    <location>
        <begin position="368"/>
        <end position="390"/>
    </location>
</feature>
<dbReference type="Gene3D" id="3.40.50.2300">
    <property type="match status" value="1"/>
</dbReference>
<dbReference type="InterPro" id="IPR003594">
    <property type="entry name" value="HATPase_dom"/>
</dbReference>
<feature type="transmembrane region" description="Helical" evidence="6">
    <location>
        <begin position="117"/>
        <end position="142"/>
    </location>
</feature>
<dbReference type="InterPro" id="IPR011006">
    <property type="entry name" value="CheY-like_superfamily"/>
</dbReference>
<evidence type="ECO:0000259" key="8">
    <source>
        <dbReference type="PROSITE" id="PS50110"/>
    </source>
</evidence>
<feature type="transmembrane region" description="Helical" evidence="6">
    <location>
        <begin position="190"/>
        <end position="206"/>
    </location>
</feature>
<evidence type="ECO:0000256" key="6">
    <source>
        <dbReference type="SAM" id="Phobius"/>
    </source>
</evidence>
<feature type="transmembrane region" description="Helical" evidence="6">
    <location>
        <begin position="464"/>
        <end position="485"/>
    </location>
</feature>
<dbReference type="SUPFAM" id="SSF47384">
    <property type="entry name" value="Homodimeric domain of signal transducing histidine kinase"/>
    <property type="match status" value="1"/>
</dbReference>